<feature type="region of interest" description="Disordered" evidence="1">
    <location>
        <begin position="96"/>
        <end position="144"/>
    </location>
</feature>
<dbReference type="RefSeq" id="WP_158681153.1">
    <property type="nucleotide sequence ID" value="NZ_BAAAGO010000031.1"/>
</dbReference>
<keyword evidence="3" id="KW-1185">Reference proteome</keyword>
<name>A0A2N9JJK8_9ACTN</name>
<sequence length="346" mass="37656">MNIITIRTTGPGSLRARQYMAANLVGWMETANCRNLGWLWNAAEDHQAHNAGDPDSQHAAQAALEICIGCPAFSQCRTWATYDQYSGLASGQYWTNGRPSGERPAPPIAPATPRLSNSRLLRRPVHAASRPTDSEDAGDTGRPAGAAEDEIIAAYFLIPVRTKLPLASDASYAFLDDVGHLEYVLARRADPALDIDQLRSRSVRREASLWIHRFATKKNHWKTVVTTALPWLPTAAIEALPTTNTQVACVIEACVLVETESLWPTAPEILTALNHAIDCVRQLQSLAARTAGRHVARLTRASLPQWIGVAVTKLHGYGPPAAGHFWLLNTRTCEGAGSLDPLGRPN</sequence>
<proteinExistence type="predicted"/>
<reference evidence="2 3" key="1">
    <citation type="submission" date="2018-02" db="EMBL/GenBank/DDBJ databases">
        <authorList>
            <person name="Cohen D.B."/>
            <person name="Kent A.D."/>
        </authorList>
    </citation>
    <scope>NUCLEOTIDE SEQUENCE [LARGE SCALE GENOMIC DNA]</scope>
    <source>
        <strain evidence="2">1</strain>
    </source>
</reference>
<evidence type="ECO:0000313" key="3">
    <source>
        <dbReference type="Proteomes" id="UP000238164"/>
    </source>
</evidence>
<dbReference type="EMBL" id="LT985188">
    <property type="protein sequence ID" value="SPD87763.1"/>
    <property type="molecule type" value="Genomic_DNA"/>
</dbReference>
<accession>A0A2N9JJK8</accession>
<protein>
    <recommendedName>
        <fullName evidence="4">4Fe-4S Wbl-type domain-containing protein</fullName>
    </recommendedName>
</protein>
<dbReference type="AlphaFoldDB" id="A0A2N9JJK8"/>
<dbReference type="OrthoDB" id="3826960at2"/>
<organism evidence="2 3">
    <name type="scientific">Micropruina glycogenica</name>
    <dbReference type="NCBI Taxonomy" id="75385"/>
    <lineage>
        <taxon>Bacteria</taxon>
        <taxon>Bacillati</taxon>
        <taxon>Actinomycetota</taxon>
        <taxon>Actinomycetes</taxon>
        <taxon>Propionibacteriales</taxon>
        <taxon>Nocardioidaceae</taxon>
        <taxon>Micropruina</taxon>
    </lineage>
</organism>
<dbReference type="Proteomes" id="UP000238164">
    <property type="component" value="Chromosome 1"/>
</dbReference>
<dbReference type="KEGG" id="mgg:MPLG2_2733"/>
<gene>
    <name evidence="2" type="ORF">MPLG2_2733</name>
</gene>
<evidence type="ECO:0008006" key="4">
    <source>
        <dbReference type="Google" id="ProtNLM"/>
    </source>
</evidence>
<evidence type="ECO:0000256" key="1">
    <source>
        <dbReference type="SAM" id="MobiDB-lite"/>
    </source>
</evidence>
<evidence type="ECO:0000313" key="2">
    <source>
        <dbReference type="EMBL" id="SPD87763.1"/>
    </source>
</evidence>